<proteinExistence type="inferred from homology"/>
<evidence type="ECO:0000256" key="4">
    <source>
        <dbReference type="ARBA" id="ARBA00023136"/>
    </source>
</evidence>
<dbReference type="PANTHER" id="PTHR43483:SF3">
    <property type="entry name" value="MEMBRANE TRANSPORTER PROTEIN HI_0806-RELATED"/>
    <property type="match status" value="1"/>
</dbReference>
<comment type="similarity">
    <text evidence="5">Belongs to the 4-toluene sulfonate uptake permease (TSUP) (TC 2.A.102) family.</text>
</comment>
<feature type="transmembrane region" description="Helical" evidence="5">
    <location>
        <begin position="42"/>
        <end position="63"/>
    </location>
</feature>
<organism evidence="6 7">
    <name type="scientific">Mycolicibacterium canariasense</name>
    <name type="common">Mycobacterium canariasense</name>
    <dbReference type="NCBI Taxonomy" id="228230"/>
    <lineage>
        <taxon>Bacteria</taxon>
        <taxon>Bacillati</taxon>
        <taxon>Actinomycetota</taxon>
        <taxon>Actinomycetes</taxon>
        <taxon>Mycobacteriales</taxon>
        <taxon>Mycobacteriaceae</taxon>
        <taxon>Mycolicibacterium</taxon>
    </lineage>
</organism>
<dbReference type="InterPro" id="IPR002781">
    <property type="entry name" value="TM_pro_TauE-like"/>
</dbReference>
<evidence type="ECO:0000313" key="7">
    <source>
        <dbReference type="Proteomes" id="UP000069443"/>
    </source>
</evidence>
<dbReference type="PANTHER" id="PTHR43483">
    <property type="entry name" value="MEMBRANE TRANSPORTER PROTEIN HI_0806-RELATED"/>
    <property type="match status" value="1"/>
</dbReference>
<comment type="subcellular location">
    <subcellularLocation>
        <location evidence="5">Cell membrane</location>
        <topology evidence="5">Multi-pass membrane protein</topology>
    </subcellularLocation>
    <subcellularLocation>
        <location evidence="1">Membrane</location>
        <topology evidence="1">Multi-pass membrane protein</topology>
    </subcellularLocation>
</comment>
<feature type="transmembrane region" description="Helical" evidence="5">
    <location>
        <begin position="126"/>
        <end position="144"/>
    </location>
</feature>
<dbReference type="OrthoDB" id="119832at2"/>
<keyword evidence="2 5" id="KW-0812">Transmembrane</keyword>
<name>A0A117I8N4_MYCCR</name>
<dbReference type="GO" id="GO:0005886">
    <property type="term" value="C:plasma membrane"/>
    <property type="evidence" value="ECO:0007669"/>
    <property type="project" value="UniProtKB-SubCell"/>
</dbReference>
<gene>
    <name evidence="6" type="ORF">RMCC_0495</name>
</gene>
<feature type="transmembrane region" description="Helical" evidence="5">
    <location>
        <begin position="95"/>
        <end position="114"/>
    </location>
</feature>
<dbReference type="Proteomes" id="UP000069443">
    <property type="component" value="Unassembled WGS sequence"/>
</dbReference>
<reference evidence="7" key="2">
    <citation type="submission" date="2016-02" db="EMBL/GenBank/DDBJ databases">
        <title>Draft genome sequence of five rapidly growing Mycobacterium species.</title>
        <authorList>
            <person name="Katahira K."/>
            <person name="Gotou Y."/>
            <person name="Iida K."/>
            <person name="Ogura Y."/>
            <person name="Hayashi T."/>
        </authorList>
    </citation>
    <scope>NUCLEOTIDE SEQUENCE [LARGE SCALE GENOMIC DNA]</scope>
    <source>
        <strain evidence="7">JCM15298</strain>
    </source>
</reference>
<evidence type="ECO:0000256" key="2">
    <source>
        <dbReference type="ARBA" id="ARBA00022692"/>
    </source>
</evidence>
<keyword evidence="3 5" id="KW-1133">Transmembrane helix</keyword>
<comment type="caution">
    <text evidence="6">The sequence shown here is derived from an EMBL/GenBank/DDBJ whole genome shotgun (WGS) entry which is preliminary data.</text>
</comment>
<feature type="transmembrane region" description="Helical" evidence="5">
    <location>
        <begin position="220"/>
        <end position="240"/>
    </location>
</feature>
<dbReference type="RefSeq" id="WP_062654897.1">
    <property type="nucleotide sequence ID" value="NZ_BCSY01000011.1"/>
</dbReference>
<dbReference type="EMBL" id="BCSY01000011">
    <property type="protein sequence ID" value="GAS93529.1"/>
    <property type="molecule type" value="Genomic_DNA"/>
</dbReference>
<sequence>MLALCALVLLALAAGALGGLVGTGSSLILLPVLVVLDGPRVAVPVMAIAAVLANVARVAAWWRAIQWRPVLAYAVPGTPAAVVGAHTLMTISPTVVDAVLAAFFVVMIPIRRVAAARQWRVRLWQLSVAGAIVGFLTGLVLSTGPLSVPIFTGFGLSGGAFLGSEAASALVLYAGKLTTFTQLGALDETMVVHGVVIGAALMVGPFLIRRMVARASPRTYALMIDAVLVAAAIGMAIATIRR</sequence>
<evidence type="ECO:0000256" key="1">
    <source>
        <dbReference type="ARBA" id="ARBA00004141"/>
    </source>
</evidence>
<feature type="transmembrane region" description="Helical" evidence="5">
    <location>
        <begin position="70"/>
        <end position="89"/>
    </location>
</feature>
<dbReference type="AlphaFoldDB" id="A0A117I8N4"/>
<dbReference type="Pfam" id="PF01925">
    <property type="entry name" value="TauE"/>
    <property type="match status" value="1"/>
</dbReference>
<keyword evidence="7" id="KW-1185">Reference proteome</keyword>
<evidence type="ECO:0000256" key="5">
    <source>
        <dbReference type="RuleBase" id="RU363041"/>
    </source>
</evidence>
<reference evidence="7" key="1">
    <citation type="journal article" date="2016" name="Genome Announc.">
        <title>Draft Genome Sequences of Five Rapidly Growing Mycobacterium Species, M. thermoresistibile, M. fortuitum subsp. acetamidolyticum, M. canariasense, M. brisbanense, and M. novocastrense.</title>
        <authorList>
            <person name="Katahira K."/>
            <person name="Ogura Y."/>
            <person name="Gotoh Y."/>
            <person name="Hayashi T."/>
        </authorList>
    </citation>
    <scope>NUCLEOTIDE SEQUENCE [LARGE SCALE GENOMIC DNA]</scope>
    <source>
        <strain evidence="7">JCM15298</strain>
    </source>
</reference>
<keyword evidence="4 5" id="KW-0472">Membrane</keyword>
<evidence type="ECO:0000256" key="3">
    <source>
        <dbReference type="ARBA" id="ARBA00022989"/>
    </source>
</evidence>
<keyword evidence="5" id="KW-1003">Cell membrane</keyword>
<protein>
    <recommendedName>
        <fullName evidence="5">Probable membrane transporter protein</fullName>
    </recommendedName>
</protein>
<evidence type="ECO:0000313" key="6">
    <source>
        <dbReference type="EMBL" id="GAS93529.1"/>
    </source>
</evidence>
<accession>A0A117I8N4</accession>
<dbReference type="STRING" id="228230.RMCC_0495"/>
<feature type="transmembrane region" description="Helical" evidence="5">
    <location>
        <begin position="185"/>
        <end position="208"/>
    </location>
</feature>